<accession>A0A7J6D7C5</accession>
<keyword evidence="3" id="KW-1185">Reference proteome</keyword>
<sequence>MTDRGASSQNTNIESAVRVIMNCIRNERERPHTPQHSSAQPTVTGPTNNRPVRPATVQQEMQRCFPSMYSEGKRKRKSADIPRVSAIKFMEMHFCLQPENTDKTPKDEAVLLQAGLGRRTINLADNVDHAEVRLKDKSKSTLKTL</sequence>
<evidence type="ECO:0000313" key="2">
    <source>
        <dbReference type="EMBL" id="KAF4115157.1"/>
    </source>
</evidence>
<organism evidence="2 3">
    <name type="scientific">Onychostoma macrolepis</name>
    <dbReference type="NCBI Taxonomy" id="369639"/>
    <lineage>
        <taxon>Eukaryota</taxon>
        <taxon>Metazoa</taxon>
        <taxon>Chordata</taxon>
        <taxon>Craniata</taxon>
        <taxon>Vertebrata</taxon>
        <taxon>Euteleostomi</taxon>
        <taxon>Actinopterygii</taxon>
        <taxon>Neopterygii</taxon>
        <taxon>Teleostei</taxon>
        <taxon>Ostariophysi</taxon>
        <taxon>Cypriniformes</taxon>
        <taxon>Cyprinidae</taxon>
        <taxon>Acrossocheilinae</taxon>
        <taxon>Onychostoma</taxon>
    </lineage>
</organism>
<feature type="region of interest" description="Disordered" evidence="1">
    <location>
        <begin position="28"/>
        <end position="55"/>
    </location>
</feature>
<gene>
    <name evidence="2" type="ORF">G5714_002646</name>
</gene>
<protein>
    <submittedName>
        <fullName evidence="2">Uncharacterized protein</fullName>
    </submittedName>
</protein>
<dbReference type="EMBL" id="JAAMOB010000003">
    <property type="protein sequence ID" value="KAF4115157.1"/>
    <property type="molecule type" value="Genomic_DNA"/>
</dbReference>
<dbReference type="AlphaFoldDB" id="A0A7J6D7C5"/>
<reference evidence="2 3" key="1">
    <citation type="submission" date="2020-04" db="EMBL/GenBank/DDBJ databases">
        <title>Chromosome-level genome assembly of a cyprinid fish Onychostoma macrolepis by integration of Nanopore Sequencing, Bionano and Hi-C technology.</title>
        <authorList>
            <person name="Wang D."/>
        </authorList>
    </citation>
    <scope>NUCLEOTIDE SEQUENCE [LARGE SCALE GENOMIC DNA]</scope>
    <source>
        <strain evidence="2">SWU-2019</strain>
        <tissue evidence="2">Muscle</tissue>
    </source>
</reference>
<evidence type="ECO:0000256" key="1">
    <source>
        <dbReference type="SAM" id="MobiDB-lite"/>
    </source>
</evidence>
<dbReference type="Proteomes" id="UP000579812">
    <property type="component" value="Unassembled WGS sequence"/>
</dbReference>
<name>A0A7J6D7C5_9TELE</name>
<proteinExistence type="predicted"/>
<evidence type="ECO:0000313" key="3">
    <source>
        <dbReference type="Proteomes" id="UP000579812"/>
    </source>
</evidence>
<feature type="compositionally biased region" description="Polar residues" evidence="1">
    <location>
        <begin position="34"/>
        <end position="55"/>
    </location>
</feature>
<comment type="caution">
    <text evidence="2">The sequence shown here is derived from an EMBL/GenBank/DDBJ whole genome shotgun (WGS) entry which is preliminary data.</text>
</comment>